<feature type="transmembrane region" description="Helical" evidence="1">
    <location>
        <begin position="59"/>
        <end position="80"/>
    </location>
</feature>
<keyword evidence="1" id="KW-0472">Membrane</keyword>
<name>A0A934MYW7_9BACT</name>
<keyword evidence="1" id="KW-1133">Transmembrane helix</keyword>
<organism evidence="2 3">
    <name type="scientific">Candidatus Aeolococcus gillhamiae</name>
    <dbReference type="NCBI Taxonomy" id="3127015"/>
    <lineage>
        <taxon>Bacteria</taxon>
        <taxon>Bacillati</taxon>
        <taxon>Candidatus Dormiibacterota</taxon>
        <taxon>Candidatus Dormibacteria</taxon>
        <taxon>Candidatus Aeolococcales</taxon>
        <taxon>Candidatus Aeolococcaceae</taxon>
        <taxon>Candidatus Aeolococcus</taxon>
    </lineage>
</organism>
<keyword evidence="1" id="KW-0812">Transmembrane</keyword>
<sequence>LEVPAAGVAQRHPLAPAAVRVERARARGNGTRTDQTAITVWFGQGPSLPGAGSDVMRSAMRIGTGVLGAAALAAMTAIAARREEQRSKVIDAPSPAVPIP</sequence>
<evidence type="ECO:0000256" key="1">
    <source>
        <dbReference type="SAM" id="Phobius"/>
    </source>
</evidence>
<dbReference type="EMBL" id="JAEKNS010000047">
    <property type="protein sequence ID" value="MBJ7594035.1"/>
    <property type="molecule type" value="Genomic_DNA"/>
</dbReference>
<reference evidence="2 3" key="1">
    <citation type="submission" date="2020-10" db="EMBL/GenBank/DDBJ databases">
        <title>Ca. Dormibacterota MAGs.</title>
        <authorList>
            <person name="Montgomery K."/>
        </authorList>
    </citation>
    <scope>NUCLEOTIDE SEQUENCE [LARGE SCALE GENOMIC DNA]</scope>
    <source>
        <strain evidence="2">SC8812_S17_18</strain>
    </source>
</reference>
<dbReference type="RefSeq" id="WP_337309898.1">
    <property type="nucleotide sequence ID" value="NZ_JAEKNS010000047.1"/>
</dbReference>
<protein>
    <submittedName>
        <fullName evidence="2">Uncharacterized protein</fullName>
    </submittedName>
</protein>
<feature type="non-terminal residue" evidence="2">
    <location>
        <position position="1"/>
    </location>
</feature>
<comment type="caution">
    <text evidence="2">The sequence shown here is derived from an EMBL/GenBank/DDBJ whole genome shotgun (WGS) entry which is preliminary data.</text>
</comment>
<accession>A0A934MYW7</accession>
<proteinExistence type="predicted"/>
<gene>
    <name evidence="2" type="ORF">JF886_04100</name>
</gene>
<dbReference type="AlphaFoldDB" id="A0A934MYW7"/>
<dbReference type="Proteomes" id="UP000606991">
    <property type="component" value="Unassembled WGS sequence"/>
</dbReference>
<evidence type="ECO:0000313" key="3">
    <source>
        <dbReference type="Proteomes" id="UP000606991"/>
    </source>
</evidence>
<evidence type="ECO:0000313" key="2">
    <source>
        <dbReference type="EMBL" id="MBJ7594035.1"/>
    </source>
</evidence>